<evidence type="ECO:0000313" key="9">
    <source>
        <dbReference type="EMBL" id="ABK16132.1"/>
    </source>
</evidence>
<evidence type="ECO:0000259" key="8">
    <source>
        <dbReference type="Pfam" id="PF02769"/>
    </source>
</evidence>
<dbReference type="eggNOG" id="COG0046">
    <property type="taxonomic scope" value="Bacteria"/>
</dbReference>
<dbReference type="EMBL" id="CP000478">
    <property type="protein sequence ID" value="ABK16132.1"/>
    <property type="molecule type" value="Genomic_DNA"/>
</dbReference>
<dbReference type="InterPro" id="IPR010918">
    <property type="entry name" value="PurM-like_C_dom"/>
</dbReference>
<feature type="domain" description="PurM-like C-terminal" evidence="8">
    <location>
        <begin position="435"/>
        <end position="586"/>
    </location>
</feature>
<evidence type="ECO:0000256" key="2">
    <source>
        <dbReference type="ARBA" id="ARBA00022598"/>
    </source>
</evidence>
<feature type="binding site" evidence="6">
    <location>
        <position position="499"/>
    </location>
    <ligand>
        <name>Mg(2+)</name>
        <dbReference type="ChEBI" id="CHEBI:18420"/>
        <label>2</label>
    </ligand>
</feature>
<dbReference type="AlphaFoldDB" id="A0LFD0"/>
<feature type="domain" description="PurM-like N-terminal" evidence="7">
    <location>
        <begin position="296"/>
        <end position="419"/>
    </location>
</feature>
<organism evidence="9 10">
    <name type="scientific">Syntrophobacter fumaroxidans (strain DSM 10017 / MPOB)</name>
    <dbReference type="NCBI Taxonomy" id="335543"/>
    <lineage>
        <taxon>Bacteria</taxon>
        <taxon>Pseudomonadati</taxon>
        <taxon>Thermodesulfobacteriota</taxon>
        <taxon>Syntrophobacteria</taxon>
        <taxon>Syntrophobacterales</taxon>
        <taxon>Syntrophobacteraceae</taxon>
        <taxon>Syntrophobacter</taxon>
    </lineage>
</organism>
<feature type="binding site" evidence="6">
    <location>
        <position position="338"/>
    </location>
    <ligand>
        <name>Mg(2+)</name>
        <dbReference type="ChEBI" id="CHEBI:18420"/>
        <label>2</label>
    </ligand>
</feature>
<keyword evidence="1 6" id="KW-0963">Cytoplasm</keyword>
<accession>A0LFD0</accession>
<keyword evidence="4 6" id="KW-0658">Purine biosynthesis</keyword>
<comment type="caution">
    <text evidence="6">Lacks conserved residue(s) required for the propagation of feature annotation.</text>
</comment>
<evidence type="ECO:0000313" key="10">
    <source>
        <dbReference type="Proteomes" id="UP000001784"/>
    </source>
</evidence>
<dbReference type="EC" id="6.3.5.3" evidence="6"/>
<dbReference type="SUPFAM" id="SSF55326">
    <property type="entry name" value="PurM N-terminal domain-like"/>
    <property type="match status" value="2"/>
</dbReference>
<dbReference type="InParanoid" id="A0LFD0"/>
<comment type="function">
    <text evidence="6">Part of the phosphoribosylformylglycinamidine synthase complex involved in the purines biosynthetic pathway. Catalyzes the ATP-dependent conversion of formylglycinamide ribonucleotide (FGAR) and glutamine to yield formylglycinamidine ribonucleotide (FGAM) and glutamate. The FGAM synthase complex is composed of three subunits. PurQ produces an ammonia molecule by converting glutamine to glutamate. PurL transfers the ammonia molecule to FGAR to form FGAM in an ATP-dependent manner. PurS interacts with PurQ and PurL and is thought to assist in the transfer of the ammonia molecule from PurQ to PurL.</text>
</comment>
<dbReference type="InterPro" id="IPR036604">
    <property type="entry name" value="PurS-like_sf"/>
</dbReference>
<dbReference type="Proteomes" id="UP000001784">
    <property type="component" value="Chromosome"/>
</dbReference>
<feature type="binding site" evidence="6">
    <location>
        <position position="780"/>
    </location>
    <ligand>
        <name>ATP</name>
        <dbReference type="ChEBI" id="CHEBI:30616"/>
    </ligand>
</feature>
<comment type="catalytic activity">
    <reaction evidence="6">
        <text>N(2)-formyl-N(1)-(5-phospho-beta-D-ribosyl)glycinamide + L-glutamine + ATP + H2O = 2-formamido-N(1)-(5-O-phospho-beta-D-ribosyl)acetamidine + L-glutamate + ADP + phosphate + H(+)</text>
        <dbReference type="Rhea" id="RHEA:17129"/>
        <dbReference type="ChEBI" id="CHEBI:15377"/>
        <dbReference type="ChEBI" id="CHEBI:15378"/>
        <dbReference type="ChEBI" id="CHEBI:29985"/>
        <dbReference type="ChEBI" id="CHEBI:30616"/>
        <dbReference type="ChEBI" id="CHEBI:43474"/>
        <dbReference type="ChEBI" id="CHEBI:58359"/>
        <dbReference type="ChEBI" id="CHEBI:147286"/>
        <dbReference type="ChEBI" id="CHEBI:147287"/>
        <dbReference type="ChEBI" id="CHEBI:456216"/>
        <dbReference type="EC" id="6.3.5.3"/>
    </reaction>
</comment>
<keyword evidence="6" id="KW-0479">Metal-binding</keyword>
<feature type="binding site" evidence="6">
    <location>
        <position position="471"/>
    </location>
    <ligand>
        <name>substrate</name>
    </ligand>
</feature>
<feature type="binding site" evidence="6">
    <location>
        <begin position="542"/>
        <end position="544"/>
    </location>
    <ligand>
        <name>substrate</name>
    </ligand>
</feature>
<dbReference type="HOGENOM" id="CLU_003100_0_0_7"/>
<evidence type="ECO:0000256" key="3">
    <source>
        <dbReference type="ARBA" id="ARBA00022741"/>
    </source>
</evidence>
<dbReference type="InterPro" id="IPR016188">
    <property type="entry name" value="PurM-like_N"/>
</dbReference>
<feature type="binding site" evidence="6">
    <location>
        <position position="314"/>
    </location>
    <ligand>
        <name>Mg(2+)</name>
        <dbReference type="ChEBI" id="CHEBI:18420"/>
        <label>1</label>
    </ligand>
</feature>
<reference evidence="9 10" key="1">
    <citation type="submission" date="2006-10" db="EMBL/GenBank/DDBJ databases">
        <title>Complete sequence of Syntrophobacter fumaroxidans MPOB.</title>
        <authorList>
            <consortium name="US DOE Joint Genome Institute"/>
            <person name="Copeland A."/>
            <person name="Lucas S."/>
            <person name="Lapidus A."/>
            <person name="Barry K."/>
            <person name="Detter J.C."/>
            <person name="Glavina del Rio T."/>
            <person name="Hammon N."/>
            <person name="Israni S."/>
            <person name="Pitluck S."/>
            <person name="Goltsman E.G."/>
            <person name="Martinez M."/>
            <person name="Schmutz J."/>
            <person name="Larimer F."/>
            <person name="Land M."/>
            <person name="Hauser L."/>
            <person name="Kyrpides N."/>
            <person name="Kim E."/>
            <person name="Boone D.R."/>
            <person name="Brockman F."/>
            <person name="Culley D."/>
            <person name="Ferry J."/>
            <person name="Gunsalus R."/>
            <person name="McInerney M.J."/>
            <person name="Morrison M."/>
            <person name="Plugge C."/>
            <person name="Rohlin L."/>
            <person name="Scholten J."/>
            <person name="Sieber J."/>
            <person name="Stams A.J.M."/>
            <person name="Worm P."/>
            <person name="Henstra A.M."/>
            <person name="Richardson P."/>
        </authorList>
    </citation>
    <scope>NUCLEOTIDE SEQUENCE [LARGE SCALE GENOMIC DNA]</scope>
    <source>
        <strain evidence="10">DSM 10017 / MPOB</strain>
    </source>
</reference>
<evidence type="ECO:0000259" key="7">
    <source>
        <dbReference type="Pfam" id="PF00586"/>
    </source>
</evidence>
<keyword evidence="2 6" id="KW-0436">Ligase</keyword>
<dbReference type="CDD" id="cd02204">
    <property type="entry name" value="PurL_repeat2"/>
    <property type="match status" value="1"/>
</dbReference>
<dbReference type="GO" id="GO:0006189">
    <property type="term" value="P:'de novo' IMP biosynthetic process"/>
    <property type="evidence" value="ECO:0007669"/>
    <property type="project" value="UniProtKB-UniRule"/>
</dbReference>
<proteinExistence type="inferred from homology"/>
<dbReference type="Gene3D" id="3.30.1280.10">
    <property type="entry name" value="Phosphoribosylformylglycinamidine synthase subunit PurS"/>
    <property type="match status" value="1"/>
</dbReference>
<feature type="active site" evidence="6">
    <location>
        <position position="245"/>
    </location>
</feature>
<keyword evidence="10" id="KW-1185">Reference proteome</keyword>
<dbReference type="HAMAP" id="MF_00420">
    <property type="entry name" value="PurL_2"/>
    <property type="match status" value="1"/>
</dbReference>
<comment type="pathway">
    <text evidence="6">Purine metabolism; IMP biosynthesis via de novo pathway; 5-amino-1-(5-phospho-D-ribosyl)imidazole from N(2)-formyl-N(1)-(5-phospho-D-ribosyl)glycinamide: step 1/2.</text>
</comment>
<dbReference type="Gene3D" id="3.30.1330.10">
    <property type="entry name" value="PurM-like, N-terminal domain"/>
    <property type="match status" value="2"/>
</dbReference>
<dbReference type="Pfam" id="PF02769">
    <property type="entry name" value="AIRS_C"/>
    <property type="match status" value="2"/>
</dbReference>
<dbReference type="KEGG" id="sfu:Sfum_0432"/>
<comment type="similarity">
    <text evidence="6">Belongs to the FGAMS family.</text>
</comment>
<dbReference type="InterPro" id="IPR036676">
    <property type="entry name" value="PurM-like_C_sf"/>
</dbReference>
<name>A0LFD0_SYNFM</name>
<keyword evidence="6" id="KW-0460">Magnesium</keyword>
<dbReference type="Gene3D" id="3.90.650.10">
    <property type="entry name" value="PurM-like C-terminal domain"/>
    <property type="match status" value="2"/>
</dbReference>
<dbReference type="STRING" id="335543.Sfum_0432"/>
<feature type="binding site" evidence="6">
    <location>
        <position position="337"/>
    </location>
    <ligand>
        <name>substrate</name>
    </ligand>
</feature>
<dbReference type="GO" id="GO:0005524">
    <property type="term" value="F:ATP binding"/>
    <property type="evidence" value="ECO:0007669"/>
    <property type="project" value="UniProtKB-UniRule"/>
</dbReference>
<dbReference type="GO" id="GO:0005737">
    <property type="term" value="C:cytoplasm"/>
    <property type="evidence" value="ECO:0007669"/>
    <property type="project" value="UniProtKB-SubCell"/>
</dbReference>
<dbReference type="InterPro" id="IPR036921">
    <property type="entry name" value="PurM-like_N_sf"/>
</dbReference>
<gene>
    <name evidence="6" type="primary">purL</name>
    <name evidence="9" type="ordered locus">Sfum_0432</name>
</gene>
<evidence type="ECO:0000256" key="1">
    <source>
        <dbReference type="ARBA" id="ARBA00022490"/>
    </source>
</evidence>
<feature type="binding site" evidence="6">
    <location>
        <position position="735"/>
    </location>
    <ligand>
        <name>ATP</name>
        <dbReference type="ChEBI" id="CHEBI:30616"/>
    </ligand>
</feature>
<dbReference type="Pfam" id="PF00586">
    <property type="entry name" value="AIRS"/>
    <property type="match status" value="2"/>
</dbReference>
<dbReference type="GO" id="GO:0000287">
    <property type="term" value="F:magnesium ion binding"/>
    <property type="evidence" value="ECO:0007669"/>
    <property type="project" value="UniProtKB-UniRule"/>
</dbReference>
<keyword evidence="5 6" id="KW-0067">ATP-binding</keyword>
<dbReference type="GO" id="GO:0004642">
    <property type="term" value="F:phosphoribosylformylglycinamidine synthase activity"/>
    <property type="evidence" value="ECO:0007669"/>
    <property type="project" value="UniProtKB-UniRule"/>
</dbReference>
<dbReference type="RefSeq" id="WP_011697305.1">
    <property type="nucleotide sequence ID" value="NC_008554.1"/>
</dbReference>
<comment type="subcellular location">
    <subcellularLocation>
        <location evidence="6">Cytoplasm</location>
    </subcellularLocation>
</comment>
<feature type="domain" description="PurM-like N-terminal" evidence="7">
    <location>
        <begin position="676"/>
        <end position="783"/>
    </location>
</feature>
<dbReference type="CDD" id="cd02203">
    <property type="entry name" value="PurL_repeat1"/>
    <property type="match status" value="1"/>
</dbReference>
<feature type="binding site" evidence="6">
    <location>
        <position position="783"/>
    </location>
    <ligand>
        <name>substrate</name>
    </ligand>
</feature>
<feature type="active site" description="Proton acceptor" evidence="6">
    <location>
        <position position="316"/>
    </location>
</feature>
<dbReference type="FunCoup" id="A0LFD0">
    <property type="interactions" value="527"/>
</dbReference>
<protein>
    <recommendedName>
        <fullName evidence="6">Phosphoribosylformylglycinamidine synthase subunit PurL</fullName>
        <shortName evidence="6">FGAM synthase</shortName>
        <ecNumber evidence="6">6.3.5.3</ecNumber>
    </recommendedName>
    <alternativeName>
        <fullName evidence="6">Formylglycinamide ribonucleotide amidotransferase subunit II</fullName>
        <shortName evidence="6">FGAR amidotransferase II</shortName>
        <shortName evidence="6">FGAR-AT II</shortName>
    </alternativeName>
    <alternativeName>
        <fullName evidence="6">Glutamine amidotransferase PurL</fullName>
    </alternativeName>
    <alternativeName>
        <fullName evidence="6">Phosphoribosylformylglycinamidine synthase subunit II</fullName>
    </alternativeName>
</protein>
<keyword evidence="3 6" id="KW-0547">Nucleotide-binding</keyword>
<dbReference type="PANTHER" id="PTHR43555:SF1">
    <property type="entry name" value="PHOSPHORIBOSYLFORMYLGLYCINAMIDINE SYNTHASE SUBUNIT PURL"/>
    <property type="match status" value="1"/>
</dbReference>
<dbReference type="UniPathway" id="UPA00074">
    <property type="reaction ID" value="UER00128"/>
</dbReference>
<evidence type="ECO:0000256" key="4">
    <source>
        <dbReference type="ARBA" id="ARBA00022755"/>
    </source>
</evidence>
<dbReference type="PANTHER" id="PTHR43555">
    <property type="entry name" value="PHOSPHORIBOSYLFORMYLGLYCINAMIDINE SYNTHASE SUBUNIT PURL"/>
    <property type="match status" value="1"/>
</dbReference>
<feature type="domain" description="PurM-like C-terminal" evidence="8">
    <location>
        <begin position="828"/>
        <end position="978"/>
    </location>
</feature>
<dbReference type="SUPFAM" id="SSF56042">
    <property type="entry name" value="PurM C-terminal domain-like"/>
    <property type="match status" value="2"/>
</dbReference>
<dbReference type="InterPro" id="IPR010074">
    <property type="entry name" value="PRibForGlyAmidine_synth_PurL"/>
</dbReference>
<comment type="subunit">
    <text evidence="6">Monomer. Part of the FGAM synthase complex composed of 1 PurL, 1 PurQ and 2 PurS subunits.</text>
</comment>
<evidence type="ECO:0000256" key="6">
    <source>
        <dbReference type="HAMAP-Rule" id="MF_00420"/>
    </source>
</evidence>
<sequence length="1009" mass="110495">MATRLEISLKEHLFDAEGAGLCRKIKDYFGWDVQRARVIHILTLDTGLTGVELEAVRKEIFTNPVTQVSVYGTSAVRFDWAIWVGYRPGVRDTAGSVAVEAISDLLGRKLGAEESAYTSRLYLLSGTRLGKTEVETVARELLANDIVQQWRIYRYDEWDPAGGVGIILPRVVLPHTPETREMPIESPEDLMRLSDERNLALNPLDVPVILDYFARPEVVRARREMGLGAPTDVELEAISQARSDHCNHNTFRGKFHYRDLATGERTVVDNLFKTCIEAPTLAIQAEKDWVVSVLWDNAGVARFDDNNNYVITGETHNSPSNMEAYGGALTGIVGIYRDIMGTGKGARLTAGLYGYCVGPKDYRGPLRPHLHPRRLLDGIVEGVKDGGNKHGVPTPFGNLFFHPSFLGKCLVFVAALGIMPRLVRGEPSDLKRPDPGDFIIMSGGRVGKDGIHGVTASSEIYSESTPAGHVQIGDPYTQKKMHDFLLEARDEGLISFITDNGGGGLSSSVGESARFCGGARVELDKVPLKYEGLDQWEIWVSESQERMTVAVNPRHLDRFMELSRRHEVESTAIGTYGSDGRLHLTYRGKTCACLDLSLFTEAFPQWEFEADWQPPDNRGLHEPVLAEPADYGRLLHDVLARPNVCSREWIQRQYDHEVQGGSVIKLMTGVDRDVPNDAAVLRPALESRRGLAVSQSINPTYSAIDTYHMVAATIDEAVRRLVAVGGRLEEIGGVDNFCWPSVQYDPVSNPDGRYKAAQLVRANWALRDICLAFGIPLLSGKDSMYVDGHLGGAYGERHKISGLPTMQFTATTVVPDISDCQTMDVKTAGDLVYVLGWTHDELGGSEYYDCFGYLGRNVPELDPESVLPVYRVVEKAIREGLVASCHGIYRGGLGVHAAMAAMAGGLGMRLDLEKVPVAHAGAQAKSGPGPRDDHILFSESCGRFILTVSPAMRGAFEAMAGGLPCAPVGEVLAEPVFVVAGRSGNVLLEEPVGELKHSWKFGAGGERGE</sequence>
<dbReference type="OrthoDB" id="9804441at2"/>
<evidence type="ECO:0000256" key="5">
    <source>
        <dbReference type="ARBA" id="ARBA00022840"/>
    </source>
</evidence>